<evidence type="ECO:0000256" key="5">
    <source>
        <dbReference type="ARBA" id="ARBA00023136"/>
    </source>
</evidence>
<dbReference type="Gene3D" id="3.40.50.1820">
    <property type="entry name" value="alpha/beta hydrolase"/>
    <property type="match status" value="1"/>
</dbReference>
<dbReference type="AlphaFoldDB" id="A0AAE1JTY3"/>
<dbReference type="Pfam" id="PF05277">
    <property type="entry name" value="DUF726"/>
    <property type="match status" value="1"/>
</dbReference>
<dbReference type="EMBL" id="JAWXYG010000003">
    <property type="protein sequence ID" value="KAK4276531.1"/>
    <property type="molecule type" value="Genomic_DNA"/>
</dbReference>
<evidence type="ECO:0000256" key="2">
    <source>
        <dbReference type="ARBA" id="ARBA00009824"/>
    </source>
</evidence>
<comment type="similarity">
    <text evidence="2">Belongs to the TMCO4 family.</text>
</comment>
<keyword evidence="4" id="KW-1133">Transmembrane helix</keyword>
<gene>
    <name evidence="7" type="ORF">QN277_014669</name>
</gene>
<keyword evidence="3" id="KW-0812">Transmembrane</keyword>
<dbReference type="PANTHER" id="PTHR17920">
    <property type="entry name" value="TRANSMEMBRANE AND COILED-COIL DOMAIN-CONTAINING PROTEIN 4 TMCO4"/>
    <property type="match status" value="1"/>
</dbReference>
<evidence type="ECO:0000256" key="6">
    <source>
        <dbReference type="SAM" id="MobiDB-lite"/>
    </source>
</evidence>
<feature type="compositionally biased region" description="Basic and acidic residues" evidence="6">
    <location>
        <begin position="172"/>
        <end position="184"/>
    </location>
</feature>
<organism evidence="7 8">
    <name type="scientific">Acacia crassicarpa</name>
    <name type="common">northern wattle</name>
    <dbReference type="NCBI Taxonomy" id="499986"/>
    <lineage>
        <taxon>Eukaryota</taxon>
        <taxon>Viridiplantae</taxon>
        <taxon>Streptophyta</taxon>
        <taxon>Embryophyta</taxon>
        <taxon>Tracheophyta</taxon>
        <taxon>Spermatophyta</taxon>
        <taxon>Magnoliopsida</taxon>
        <taxon>eudicotyledons</taxon>
        <taxon>Gunneridae</taxon>
        <taxon>Pentapetalae</taxon>
        <taxon>rosids</taxon>
        <taxon>fabids</taxon>
        <taxon>Fabales</taxon>
        <taxon>Fabaceae</taxon>
        <taxon>Caesalpinioideae</taxon>
        <taxon>mimosoid clade</taxon>
        <taxon>Acacieae</taxon>
        <taxon>Acacia</taxon>
    </lineage>
</organism>
<dbReference type="PANTHER" id="PTHR17920:SF24">
    <property type="entry name" value="ALPHA_BETA HYDROLASE-RELATED"/>
    <property type="match status" value="1"/>
</dbReference>
<evidence type="ECO:0000256" key="1">
    <source>
        <dbReference type="ARBA" id="ARBA00004141"/>
    </source>
</evidence>
<dbReference type="InterPro" id="IPR007941">
    <property type="entry name" value="DUF726"/>
</dbReference>
<dbReference type="SUPFAM" id="SSF53474">
    <property type="entry name" value="alpha/beta-Hydrolases"/>
    <property type="match status" value="1"/>
</dbReference>
<dbReference type="GO" id="GO:0016020">
    <property type="term" value="C:membrane"/>
    <property type="evidence" value="ECO:0007669"/>
    <property type="project" value="UniProtKB-SubCell"/>
</dbReference>
<dbReference type="InterPro" id="IPR029058">
    <property type="entry name" value="AB_hydrolase_fold"/>
</dbReference>
<name>A0AAE1JTY3_9FABA</name>
<proteinExistence type="inferred from homology"/>
<evidence type="ECO:0000313" key="8">
    <source>
        <dbReference type="Proteomes" id="UP001293593"/>
    </source>
</evidence>
<protein>
    <recommendedName>
        <fullName evidence="9">Transmembrane and coiled-coil domain-containing protein 4</fullName>
    </recommendedName>
</protein>
<evidence type="ECO:0000256" key="3">
    <source>
        <dbReference type="ARBA" id="ARBA00022692"/>
    </source>
</evidence>
<evidence type="ECO:0008006" key="9">
    <source>
        <dbReference type="Google" id="ProtNLM"/>
    </source>
</evidence>
<dbReference type="Proteomes" id="UP001293593">
    <property type="component" value="Unassembled WGS sequence"/>
</dbReference>
<comment type="subcellular location">
    <subcellularLocation>
        <location evidence="1">Membrane</location>
        <topology evidence="1">Multi-pass membrane protein</topology>
    </subcellularLocation>
</comment>
<sequence length="671" mass="72059">MEDSSILSPTHKYAAAALFTLALNRTQVHQSGNRNDTISLNKETISEGDGKIAVSDNPDLWIHDKFGLLCPVFRFLGVDDKALQGLKETAASSSQFWHHLGAFLTLLSEEGDGASSDRLNKELALTKAIDATAVSMEGVHDSKEVEFKNLEDKARGQDIKASPSIVAVAKPHEAKENSTLHESMETAPSTGPEEETFDQPIEEAKLISYQRKMTVLYTLVSACVADAAGVDKQCSQSRQGYDARHRVALRLLSTWLGVKWNEMEAMEETVVFSIMDLARKKGANEEEPLTLESNWDKWKRGGMIGAAAVTGGTLMAITGGLVAPAIAQGLGALAPTLGTLVPAVGGGVAAAATATGSVAGSVAVAASFGAAGAGLTGTKMAVRVGSLEEFELKEVGGNRQGCLAVGIFISGLVFEEEDFLKPWEGQNDDSERYVLQWESRNLIALSTAIKDWLTSQIAREIMATGAMMTVLSSLLAALAWPATLVTTFDLIDNRWAIVLDRKVLSDKAGKLLAEVLLKGQQGNRPVTLAGFSLGARVIFKCLQYLAGTEGDNAGLVERVVILGAPISIKDENWESVRKMVAGRFVNVYSTNDWTLGIAFRTSLLSQGLAGIQPVDHVPGIENVDVTPLIEGHNSYVRMTKRILEQLELDNYCAVFGSGYKITEEESVTKPS</sequence>
<keyword evidence="8" id="KW-1185">Reference proteome</keyword>
<reference evidence="7" key="1">
    <citation type="submission" date="2023-10" db="EMBL/GenBank/DDBJ databases">
        <title>Chromosome-level genome of the transformable northern wattle, Acacia crassicarpa.</title>
        <authorList>
            <person name="Massaro I."/>
            <person name="Sinha N.R."/>
            <person name="Poethig S."/>
            <person name="Leichty A.R."/>
        </authorList>
    </citation>
    <scope>NUCLEOTIDE SEQUENCE</scope>
    <source>
        <strain evidence="7">Acra3RX</strain>
        <tissue evidence="7">Leaf</tissue>
    </source>
</reference>
<accession>A0AAE1JTY3</accession>
<evidence type="ECO:0000313" key="7">
    <source>
        <dbReference type="EMBL" id="KAK4276531.1"/>
    </source>
</evidence>
<evidence type="ECO:0000256" key="4">
    <source>
        <dbReference type="ARBA" id="ARBA00022989"/>
    </source>
</evidence>
<comment type="caution">
    <text evidence="7">The sequence shown here is derived from an EMBL/GenBank/DDBJ whole genome shotgun (WGS) entry which is preliminary data.</text>
</comment>
<keyword evidence="5" id="KW-0472">Membrane</keyword>
<feature type="region of interest" description="Disordered" evidence="6">
    <location>
        <begin position="172"/>
        <end position="196"/>
    </location>
</feature>